<dbReference type="InterPro" id="IPR006357">
    <property type="entry name" value="HAD-SF_hydro_IIA"/>
</dbReference>
<dbReference type="PANTHER" id="PTHR19288">
    <property type="entry name" value="4-NITROPHENYLPHOSPHATASE-RELATED"/>
    <property type="match status" value="1"/>
</dbReference>
<sequence length="253" mass="27846">MKTYLIDLDGTMYKGSTIIEGAIEFLERIKKNGDNYIFLTNNATRTGIQNVQHMENIGFKGLKKEDFFTSSMAAASYIAKTSDKRNAYYIGVDGLEEALINNGFTITDKDVDFVFVGLDKEGTYEKYSKALTHLLNGAKLIGTNGDRLLAKDDGFNVGNGSVVALFEYATGQKSAQIGKPHKPILDEVLAYANISKDDAILVGDNLETEIKLGVDFGVETIFVTSGVHTEKDIERLNVHPTKTVQSLNDIEIK</sequence>
<keyword evidence="2" id="KW-1185">Reference proteome</keyword>
<dbReference type="EMBL" id="JAUSUR010000001">
    <property type="protein sequence ID" value="MDQ0359285.1"/>
    <property type="molecule type" value="Genomic_DNA"/>
</dbReference>
<organism evidence="1 2">
    <name type="scientific">Breznakia pachnodae</name>
    <dbReference type="NCBI Taxonomy" id="265178"/>
    <lineage>
        <taxon>Bacteria</taxon>
        <taxon>Bacillati</taxon>
        <taxon>Bacillota</taxon>
        <taxon>Erysipelotrichia</taxon>
        <taxon>Erysipelotrichales</taxon>
        <taxon>Erysipelotrichaceae</taxon>
        <taxon>Breznakia</taxon>
    </lineage>
</organism>
<dbReference type="SUPFAM" id="SSF56784">
    <property type="entry name" value="HAD-like"/>
    <property type="match status" value="1"/>
</dbReference>
<dbReference type="Gene3D" id="3.40.50.1000">
    <property type="entry name" value="HAD superfamily/HAD-like"/>
    <property type="match status" value="2"/>
</dbReference>
<evidence type="ECO:0000313" key="2">
    <source>
        <dbReference type="Proteomes" id="UP001230220"/>
    </source>
</evidence>
<dbReference type="NCBIfam" id="TIGR01460">
    <property type="entry name" value="HAD-SF-IIA"/>
    <property type="match status" value="1"/>
</dbReference>
<dbReference type="EC" id="3.1.3.41" evidence="1"/>
<dbReference type="InterPro" id="IPR036412">
    <property type="entry name" value="HAD-like_sf"/>
</dbReference>
<dbReference type="RefSeq" id="WP_307404273.1">
    <property type="nucleotide sequence ID" value="NZ_JAUSUR010000001.1"/>
</dbReference>
<proteinExistence type="predicted"/>
<name>A0ABU0DYB5_9FIRM</name>
<dbReference type="Proteomes" id="UP001230220">
    <property type="component" value="Unassembled WGS sequence"/>
</dbReference>
<comment type="caution">
    <text evidence="1">The sequence shown here is derived from an EMBL/GenBank/DDBJ whole genome shotgun (WGS) entry which is preliminary data.</text>
</comment>
<dbReference type="Pfam" id="PF13344">
    <property type="entry name" value="Hydrolase_6"/>
    <property type="match status" value="1"/>
</dbReference>
<accession>A0ABU0DYB5</accession>
<evidence type="ECO:0000313" key="1">
    <source>
        <dbReference type="EMBL" id="MDQ0359285.1"/>
    </source>
</evidence>
<reference evidence="1 2" key="1">
    <citation type="submission" date="2023-07" db="EMBL/GenBank/DDBJ databases">
        <title>Genomic Encyclopedia of Type Strains, Phase IV (KMG-IV): sequencing the most valuable type-strain genomes for metagenomic binning, comparative biology and taxonomic classification.</title>
        <authorList>
            <person name="Goeker M."/>
        </authorList>
    </citation>
    <scope>NUCLEOTIDE SEQUENCE [LARGE SCALE GENOMIC DNA]</scope>
    <source>
        <strain evidence="1 2">DSM 16784</strain>
    </source>
</reference>
<dbReference type="Pfam" id="PF13242">
    <property type="entry name" value="Hydrolase_like"/>
    <property type="match status" value="1"/>
</dbReference>
<protein>
    <submittedName>
        <fullName evidence="1">4-nitrophenyl phosphatase</fullName>
        <ecNumber evidence="1">3.1.3.41</ecNumber>
    </submittedName>
</protein>
<dbReference type="InterPro" id="IPR023214">
    <property type="entry name" value="HAD_sf"/>
</dbReference>
<keyword evidence="1" id="KW-0378">Hydrolase</keyword>
<dbReference type="PANTHER" id="PTHR19288:SF46">
    <property type="entry name" value="HALOACID DEHALOGENASE-LIKE HYDROLASE DOMAIN-CONTAINING PROTEIN 2"/>
    <property type="match status" value="1"/>
</dbReference>
<gene>
    <name evidence="1" type="ORF">J2S15_000016</name>
</gene>
<dbReference type="GO" id="GO:0016787">
    <property type="term" value="F:hydrolase activity"/>
    <property type="evidence" value="ECO:0007669"/>
    <property type="project" value="UniProtKB-KW"/>
</dbReference>